<name>A0A455NTP3_NORV</name>
<organism evidence="3">
    <name type="scientific">Norovirus GVI</name>
    <dbReference type="NCBI Taxonomy" id="1274209"/>
    <lineage>
        <taxon>Viruses</taxon>
        <taxon>Riboviria</taxon>
        <taxon>Orthornavirae</taxon>
        <taxon>Pisuviricota</taxon>
        <taxon>Pisoniviricetes</taxon>
        <taxon>Picornavirales</taxon>
        <taxon>Caliciviridae</taxon>
        <taxon>Norovirus</taxon>
        <taxon>Norovirus norwalkense</taxon>
        <taxon>Norwalk virus</taxon>
    </lineage>
</organism>
<evidence type="ECO:0000313" key="4">
    <source>
        <dbReference type="EMBL" id="AZS32966.1"/>
    </source>
</evidence>
<evidence type="ECO:0000313" key="2">
    <source>
        <dbReference type="EMBL" id="AZS32960.1"/>
    </source>
</evidence>
<evidence type="ECO:0000256" key="1">
    <source>
        <dbReference type="SAM" id="MobiDB-lite"/>
    </source>
</evidence>
<dbReference type="InterPro" id="IPR004278">
    <property type="entry name" value="VP2"/>
</dbReference>
<sequence length="279" mass="29427">MAGQFFANLGADLLSNGLGSLVSAGANAINQKIEFDYNQQLQSNSFQHDKEMLEAQVQATKRLQAEMIAIKSAALRAGGFTDADAARGAVGAPMTKIVDWNGTRYWAPGAMKTSAYSGQFSTQLLTARQRPNYTRSADPGGAAGGGGQPVTAVSRGPPRPAATSETWSMSSGSYGQPQASRTTESTSVSASSASSAGTMSRASQRTQEWVREQRARAPFLEGTLRTAFVTPPSSTTTGSLSSDGVSTVRGSLLDSWTPAFNTHRQPAFAFIRRRGESNA</sequence>
<reference evidence="3" key="1">
    <citation type="journal article" date="2019" name="Viruses">
        <title>Genomics Analyses of GIV and GVI Noroviruses Reveal the Distinct Clustering of Human and Animal Viruses.</title>
        <authorList>
            <person name="Ford-Siltz L.A."/>
            <person name="Mullis L."/>
            <person name="Sanad Y.M."/>
            <person name="Tohma K."/>
            <person name="Lepore C.J."/>
            <person name="Azevedo M."/>
            <person name="Parra G.I."/>
        </authorList>
    </citation>
    <scope>NUCLEOTIDE SEQUENCE</scope>
    <source>
        <strain evidence="2">Dog/GVI.1/AN1632/USA/2017</strain>
        <strain evidence="3">Dog/GVI.1/AN1633/USA/2017</strain>
        <strain evidence="4">Dog/GVI.1/AN1634/USA/2017</strain>
    </source>
</reference>
<feature type="compositionally biased region" description="Polar residues" evidence="1">
    <location>
        <begin position="163"/>
        <end position="178"/>
    </location>
</feature>
<accession>A0A455NTP3</accession>
<dbReference type="EMBL" id="MK067292">
    <property type="protein sequence ID" value="AZS32960.1"/>
    <property type="molecule type" value="Genomic_RNA"/>
</dbReference>
<dbReference type="EMBL" id="MK067293">
    <property type="protein sequence ID" value="AZS32963.1"/>
    <property type="molecule type" value="Genomic_RNA"/>
</dbReference>
<proteinExistence type="predicted"/>
<feature type="compositionally biased region" description="Low complexity" evidence="1">
    <location>
        <begin position="179"/>
        <end position="203"/>
    </location>
</feature>
<evidence type="ECO:0000313" key="3">
    <source>
        <dbReference type="EMBL" id="AZS32963.1"/>
    </source>
</evidence>
<dbReference type="EMBL" id="MK067294">
    <property type="protein sequence ID" value="AZS32966.1"/>
    <property type="molecule type" value="Genomic_RNA"/>
</dbReference>
<dbReference type="Pfam" id="PF03035">
    <property type="entry name" value="RNA_capsid"/>
    <property type="match status" value="1"/>
</dbReference>
<feature type="region of interest" description="Disordered" evidence="1">
    <location>
        <begin position="132"/>
        <end position="210"/>
    </location>
</feature>
<protein>
    <submittedName>
        <fullName evidence="3">VP2</fullName>
    </submittedName>
</protein>
<gene>
    <name evidence="3" type="primary">ORF3</name>
</gene>